<evidence type="ECO:0000256" key="3">
    <source>
        <dbReference type="ARBA" id="ARBA00022475"/>
    </source>
</evidence>
<dbReference type="FunFam" id="3.40.50.300:FF:000127">
    <property type="entry name" value="Ribose import ATP-binding protein RbsA"/>
    <property type="match status" value="1"/>
</dbReference>
<evidence type="ECO:0000256" key="4">
    <source>
        <dbReference type="ARBA" id="ARBA00022737"/>
    </source>
</evidence>
<dbReference type="KEGG" id="aft:BBF96_00750"/>
<dbReference type="OrthoDB" id="9771863at2"/>
<dbReference type="Gene3D" id="3.40.50.300">
    <property type="entry name" value="P-loop containing nucleotide triphosphate hydrolases"/>
    <property type="match status" value="2"/>
</dbReference>
<dbReference type="InterPro" id="IPR027417">
    <property type="entry name" value="P-loop_NTPase"/>
</dbReference>
<keyword evidence="5" id="KW-0547">Nucleotide-binding</keyword>
<dbReference type="GO" id="GO:0005524">
    <property type="term" value="F:ATP binding"/>
    <property type="evidence" value="ECO:0007669"/>
    <property type="project" value="UniProtKB-KW"/>
</dbReference>
<accession>A0A3Q9HNS5</accession>
<feature type="domain" description="ABC transporter" evidence="9">
    <location>
        <begin position="256"/>
        <end position="500"/>
    </location>
</feature>
<keyword evidence="11" id="KW-1185">Reference proteome</keyword>
<dbReference type="InterPro" id="IPR003593">
    <property type="entry name" value="AAA+_ATPase"/>
</dbReference>
<dbReference type="AlphaFoldDB" id="A0A3Q9HNS5"/>
<dbReference type="EMBL" id="CP016379">
    <property type="protein sequence ID" value="AZR72050.1"/>
    <property type="molecule type" value="Genomic_DNA"/>
</dbReference>
<keyword evidence="4" id="KW-0677">Repeat</keyword>
<keyword evidence="8" id="KW-0472">Membrane</keyword>
<dbReference type="GO" id="GO:0016887">
    <property type="term" value="F:ATP hydrolysis activity"/>
    <property type="evidence" value="ECO:0007669"/>
    <property type="project" value="InterPro"/>
</dbReference>
<reference evidence="10 11" key="1">
    <citation type="submission" date="2016-07" db="EMBL/GenBank/DDBJ databases">
        <title>Genome and transcriptome analysis of iron-reducing fermentative bacteria Anoxybacter fermentans.</title>
        <authorList>
            <person name="Zeng X."/>
            <person name="Shao Z."/>
        </authorList>
    </citation>
    <scope>NUCLEOTIDE SEQUENCE [LARGE SCALE GENOMIC DNA]</scope>
    <source>
        <strain evidence="10 11">DY22613</strain>
    </source>
</reference>
<dbReference type="PANTHER" id="PTHR43790">
    <property type="entry name" value="CARBOHYDRATE TRANSPORT ATP-BINDING PROTEIN MG119-RELATED"/>
    <property type="match status" value="1"/>
</dbReference>
<keyword evidence="3" id="KW-1003">Cell membrane</keyword>
<dbReference type="CDD" id="cd03216">
    <property type="entry name" value="ABC_Carb_Monos_I"/>
    <property type="match status" value="1"/>
</dbReference>
<protein>
    <submittedName>
        <fullName evidence="10">Heme ABC transporter ATP-binding protein</fullName>
    </submittedName>
</protein>
<dbReference type="SUPFAM" id="SSF52540">
    <property type="entry name" value="P-loop containing nucleoside triphosphate hydrolases"/>
    <property type="match status" value="2"/>
</dbReference>
<dbReference type="InterPro" id="IPR003439">
    <property type="entry name" value="ABC_transporter-like_ATP-bd"/>
</dbReference>
<dbReference type="PANTHER" id="PTHR43790:SF4">
    <property type="entry name" value="GUANOSINE IMPORT ATP-BINDING PROTEIN NUPO"/>
    <property type="match status" value="1"/>
</dbReference>
<dbReference type="GO" id="GO:0005886">
    <property type="term" value="C:plasma membrane"/>
    <property type="evidence" value="ECO:0007669"/>
    <property type="project" value="UniProtKB-SubCell"/>
</dbReference>
<evidence type="ECO:0000313" key="11">
    <source>
        <dbReference type="Proteomes" id="UP000267250"/>
    </source>
</evidence>
<proteinExistence type="predicted"/>
<evidence type="ECO:0000313" key="10">
    <source>
        <dbReference type="EMBL" id="AZR72050.1"/>
    </source>
</evidence>
<dbReference type="PROSITE" id="PS00211">
    <property type="entry name" value="ABC_TRANSPORTER_1"/>
    <property type="match status" value="2"/>
</dbReference>
<dbReference type="Proteomes" id="UP000267250">
    <property type="component" value="Chromosome"/>
</dbReference>
<evidence type="ECO:0000256" key="5">
    <source>
        <dbReference type="ARBA" id="ARBA00022741"/>
    </source>
</evidence>
<name>A0A3Q9HNS5_9FIRM</name>
<evidence type="ECO:0000256" key="1">
    <source>
        <dbReference type="ARBA" id="ARBA00004202"/>
    </source>
</evidence>
<dbReference type="CDD" id="cd03215">
    <property type="entry name" value="ABC_Carb_Monos_II"/>
    <property type="match status" value="1"/>
</dbReference>
<dbReference type="RefSeq" id="WP_127015376.1">
    <property type="nucleotide sequence ID" value="NZ_CP016379.1"/>
</dbReference>
<dbReference type="SMART" id="SM00382">
    <property type="entry name" value="AAA"/>
    <property type="match status" value="1"/>
</dbReference>
<dbReference type="Pfam" id="PF00005">
    <property type="entry name" value="ABC_tran"/>
    <property type="match status" value="2"/>
</dbReference>
<feature type="domain" description="ABC transporter" evidence="9">
    <location>
        <begin position="4"/>
        <end position="239"/>
    </location>
</feature>
<gene>
    <name evidence="10" type="ORF">BBF96_00750</name>
</gene>
<keyword evidence="7" id="KW-1278">Translocase</keyword>
<evidence type="ECO:0000256" key="7">
    <source>
        <dbReference type="ARBA" id="ARBA00022967"/>
    </source>
</evidence>
<keyword evidence="6 10" id="KW-0067">ATP-binding</keyword>
<organism evidence="10 11">
    <name type="scientific">Anoxybacter fermentans</name>
    <dbReference type="NCBI Taxonomy" id="1323375"/>
    <lineage>
        <taxon>Bacteria</taxon>
        <taxon>Bacillati</taxon>
        <taxon>Bacillota</taxon>
        <taxon>Clostridia</taxon>
        <taxon>Halanaerobiales</taxon>
        <taxon>Anoxybacter</taxon>
    </lineage>
</organism>
<evidence type="ECO:0000256" key="6">
    <source>
        <dbReference type="ARBA" id="ARBA00022840"/>
    </source>
</evidence>
<dbReference type="InterPro" id="IPR017871">
    <property type="entry name" value="ABC_transporter-like_CS"/>
</dbReference>
<comment type="subcellular location">
    <subcellularLocation>
        <location evidence="1">Cell membrane</location>
        <topology evidence="1">Peripheral membrane protein</topology>
    </subcellularLocation>
</comment>
<dbReference type="InterPro" id="IPR050107">
    <property type="entry name" value="ABC_carbohydrate_import_ATPase"/>
</dbReference>
<evidence type="ECO:0000256" key="8">
    <source>
        <dbReference type="ARBA" id="ARBA00023136"/>
    </source>
</evidence>
<evidence type="ECO:0000256" key="2">
    <source>
        <dbReference type="ARBA" id="ARBA00022448"/>
    </source>
</evidence>
<keyword evidence="2" id="KW-0813">Transport</keyword>
<evidence type="ECO:0000259" key="9">
    <source>
        <dbReference type="PROSITE" id="PS50893"/>
    </source>
</evidence>
<dbReference type="PROSITE" id="PS50893">
    <property type="entry name" value="ABC_TRANSPORTER_2"/>
    <property type="match status" value="2"/>
</dbReference>
<sequence>MKAVMLKNITKRFGDIIANNSVNLEVNKGEIHCILGENGAGKTTLMKILFGLYSKDSGSIYINEKEVEINSPREAIALGIGMIHQHFMLVNRLTVTENIVAGLEPKNGIFIDQARAKKAVRELSERYGLKVNPDAKIENISVGEQQRVEILKALYRQADILILDEPTAVLTPQEVEELFAVMEKLKKDGKTIIFITHKLKETMAISDRITILRDGKNVGTVKTEETTPKELARMMVGREVILKVDKQFKNPGDVVLQVENLYATNKKSYLRLKNINFSIKRGEILGVAGVEGNGQLELEEILMGLMEVDQGKIFFNNQEITKLSTAARRELGLAHIPSDRLRRGLIGNFDLERNIILGLEWNKPFAKKGILVHNQIQSYSQKVMKQFDVRSISSKARAFELSGGNQQKLIIGRELSRNPELIIAAQPTRGVDVGAIEYIHKLLLEMRDKGKGILLITAELDELRALSDRVIVLYEGEIVAEGKIDDFTDEELGLLMAGQGLEEIKDAGRS</sequence>